<evidence type="ECO:0000313" key="3">
    <source>
        <dbReference type="Proteomes" id="UP000479190"/>
    </source>
</evidence>
<reference evidence="2 3" key="1">
    <citation type="submission" date="2020-02" db="EMBL/GenBank/DDBJ databases">
        <authorList>
            <person name="Ferguson B K."/>
        </authorList>
    </citation>
    <scope>NUCLEOTIDE SEQUENCE [LARGE SCALE GENOMIC DNA]</scope>
</reference>
<organism evidence="2 3">
    <name type="scientific">Trichogramma brassicae</name>
    <dbReference type="NCBI Taxonomy" id="86971"/>
    <lineage>
        <taxon>Eukaryota</taxon>
        <taxon>Metazoa</taxon>
        <taxon>Ecdysozoa</taxon>
        <taxon>Arthropoda</taxon>
        <taxon>Hexapoda</taxon>
        <taxon>Insecta</taxon>
        <taxon>Pterygota</taxon>
        <taxon>Neoptera</taxon>
        <taxon>Endopterygota</taxon>
        <taxon>Hymenoptera</taxon>
        <taxon>Apocrita</taxon>
        <taxon>Proctotrupomorpha</taxon>
        <taxon>Chalcidoidea</taxon>
        <taxon>Trichogrammatidae</taxon>
        <taxon>Trichogramma</taxon>
    </lineage>
</organism>
<name>A0A6H5I115_9HYME</name>
<evidence type="ECO:0000313" key="2">
    <source>
        <dbReference type="EMBL" id="CAB0030908.1"/>
    </source>
</evidence>
<feature type="compositionally biased region" description="Polar residues" evidence="1">
    <location>
        <begin position="76"/>
        <end position="87"/>
    </location>
</feature>
<protein>
    <submittedName>
        <fullName evidence="2">Uncharacterized protein</fullName>
    </submittedName>
</protein>
<dbReference type="Proteomes" id="UP000479190">
    <property type="component" value="Unassembled WGS sequence"/>
</dbReference>
<sequence length="118" mass="13065">MRLKLSTGPARLVLDAESREPYIGTLSVYKSRKLLILHSHRQYIRQVQNFTHKILCSLSARVHRFVLPERIAAAANSTRSTKANSNRAHGKSFPLVGSRGSAKAKTHCGLSARTATEI</sequence>
<evidence type="ECO:0000256" key="1">
    <source>
        <dbReference type="SAM" id="MobiDB-lite"/>
    </source>
</evidence>
<feature type="non-terminal residue" evidence="2">
    <location>
        <position position="118"/>
    </location>
</feature>
<dbReference type="AlphaFoldDB" id="A0A6H5I115"/>
<keyword evidence="3" id="KW-1185">Reference proteome</keyword>
<dbReference type="EMBL" id="CADCXV010000569">
    <property type="protein sequence ID" value="CAB0030908.1"/>
    <property type="molecule type" value="Genomic_DNA"/>
</dbReference>
<gene>
    <name evidence="2" type="ORF">TBRA_LOCUS2893</name>
</gene>
<feature type="region of interest" description="Disordered" evidence="1">
    <location>
        <begin position="76"/>
        <end position="118"/>
    </location>
</feature>
<proteinExistence type="predicted"/>
<accession>A0A6H5I115</accession>